<sequence length="40" mass="4304">IQAQAKGQSDLATCTGTCTTSTSQARITNDFKQSQNLQEQ</sequence>
<evidence type="ECO:0000313" key="1">
    <source>
        <dbReference type="EMBL" id="CAG7820598.1"/>
    </source>
</evidence>
<dbReference type="Proteomes" id="UP000708208">
    <property type="component" value="Unassembled WGS sequence"/>
</dbReference>
<dbReference type="EMBL" id="CAJVCH010483816">
    <property type="protein sequence ID" value="CAG7820598.1"/>
    <property type="molecule type" value="Genomic_DNA"/>
</dbReference>
<feature type="non-terminal residue" evidence="1">
    <location>
        <position position="1"/>
    </location>
</feature>
<dbReference type="AlphaFoldDB" id="A0A8J2KPD2"/>
<gene>
    <name evidence="1" type="ORF">AFUS01_LOCUS30982</name>
</gene>
<comment type="caution">
    <text evidence="1">The sequence shown here is derived from an EMBL/GenBank/DDBJ whole genome shotgun (WGS) entry which is preliminary data.</text>
</comment>
<name>A0A8J2KPD2_9HEXA</name>
<organism evidence="1 2">
    <name type="scientific">Allacma fusca</name>
    <dbReference type="NCBI Taxonomy" id="39272"/>
    <lineage>
        <taxon>Eukaryota</taxon>
        <taxon>Metazoa</taxon>
        <taxon>Ecdysozoa</taxon>
        <taxon>Arthropoda</taxon>
        <taxon>Hexapoda</taxon>
        <taxon>Collembola</taxon>
        <taxon>Symphypleona</taxon>
        <taxon>Sminthuridae</taxon>
        <taxon>Allacma</taxon>
    </lineage>
</organism>
<accession>A0A8J2KPD2</accession>
<reference evidence="1" key="1">
    <citation type="submission" date="2021-06" db="EMBL/GenBank/DDBJ databases">
        <authorList>
            <person name="Hodson N. C."/>
            <person name="Mongue J. A."/>
            <person name="Jaron S. K."/>
        </authorList>
    </citation>
    <scope>NUCLEOTIDE SEQUENCE</scope>
</reference>
<keyword evidence="2" id="KW-1185">Reference proteome</keyword>
<protein>
    <submittedName>
        <fullName evidence="1">Uncharacterized protein</fullName>
    </submittedName>
</protein>
<evidence type="ECO:0000313" key="2">
    <source>
        <dbReference type="Proteomes" id="UP000708208"/>
    </source>
</evidence>
<proteinExistence type="predicted"/>